<evidence type="ECO:0000259" key="1">
    <source>
        <dbReference type="Pfam" id="PF00646"/>
    </source>
</evidence>
<comment type="caution">
    <text evidence="2">The sequence shown here is derived from an EMBL/GenBank/DDBJ whole genome shotgun (WGS) entry which is preliminary data.</text>
</comment>
<proteinExistence type="predicted"/>
<organism evidence="2 3">
    <name type="scientific">Hibiscus sabdariffa</name>
    <name type="common">roselle</name>
    <dbReference type="NCBI Taxonomy" id="183260"/>
    <lineage>
        <taxon>Eukaryota</taxon>
        <taxon>Viridiplantae</taxon>
        <taxon>Streptophyta</taxon>
        <taxon>Embryophyta</taxon>
        <taxon>Tracheophyta</taxon>
        <taxon>Spermatophyta</taxon>
        <taxon>Magnoliopsida</taxon>
        <taxon>eudicotyledons</taxon>
        <taxon>Gunneridae</taxon>
        <taxon>Pentapetalae</taxon>
        <taxon>rosids</taxon>
        <taxon>malvids</taxon>
        <taxon>Malvales</taxon>
        <taxon>Malvaceae</taxon>
        <taxon>Malvoideae</taxon>
        <taxon>Hibiscus</taxon>
    </lineage>
</organism>
<feature type="domain" description="F-box" evidence="1">
    <location>
        <begin position="72"/>
        <end position="114"/>
    </location>
</feature>
<gene>
    <name evidence="2" type="ORF">V6N12_022114</name>
</gene>
<evidence type="ECO:0000313" key="2">
    <source>
        <dbReference type="EMBL" id="KAK8587629.1"/>
    </source>
</evidence>
<dbReference type="EMBL" id="JBBPBM010000004">
    <property type="protein sequence ID" value="KAK8587629.1"/>
    <property type="molecule type" value="Genomic_DNA"/>
</dbReference>
<dbReference type="SUPFAM" id="SSF52047">
    <property type="entry name" value="RNI-like"/>
    <property type="match status" value="1"/>
</dbReference>
<reference evidence="2 3" key="1">
    <citation type="journal article" date="2024" name="G3 (Bethesda)">
        <title>Genome assembly of Hibiscus sabdariffa L. provides insights into metabolisms of medicinal natural products.</title>
        <authorList>
            <person name="Kim T."/>
        </authorList>
    </citation>
    <scope>NUCLEOTIDE SEQUENCE [LARGE SCALE GENOMIC DNA]</scope>
    <source>
        <strain evidence="2">TK-2024</strain>
        <tissue evidence="2">Old leaves</tissue>
    </source>
</reference>
<name>A0ABR2FTP7_9ROSI</name>
<dbReference type="PANTHER" id="PTHR38926:SF80">
    <property type="entry name" value="F-BOX DOMAIN, LEUCINE-RICH REPEAT DOMAIN SUPERFAMILY"/>
    <property type="match status" value="1"/>
</dbReference>
<sequence>MKEKQEKNLMEWNWNSGSRVSRDVSLSFYPLFLADKPGSWQIQENRNTQLLLCFSWKGNRDSMEDNGDFRCWDELIPDALGLIFKNLSLQETLTVVPSVCKSWRRVVMGPYCWQDIDVDQWNQQCRPETLDRMLQMLIARSSGSLRKLCVTGLANDQSFLFIADNAKSLQTLRLPRSEISDSVVEQVAGRLSSVTFLDVSYCRNIGAPALEAIGKHCKLLMGLRRTMHPLEVIDKLSQDDEAFAIATTMPKLKQLEVAYLLISTEGVLKVLENCPELELLDVRGCWNVKLDENFIKKFSRLKVVGPLVVDYLGMKGCDDCSNYSGSSGYLAWDFVAGNVGSDYDDEMSDGDWEDNQSMEDVEMRFYDGFDLDDAAFDWPLSP</sequence>
<dbReference type="Pfam" id="PF00646">
    <property type="entry name" value="F-box"/>
    <property type="match status" value="1"/>
</dbReference>
<protein>
    <recommendedName>
        <fullName evidence="1">F-box domain-containing protein</fullName>
    </recommendedName>
</protein>
<evidence type="ECO:0000313" key="3">
    <source>
        <dbReference type="Proteomes" id="UP001472677"/>
    </source>
</evidence>
<accession>A0ABR2FTP7</accession>
<dbReference type="PANTHER" id="PTHR38926">
    <property type="entry name" value="F-BOX DOMAIN CONTAINING PROTEIN, EXPRESSED"/>
    <property type="match status" value="1"/>
</dbReference>
<dbReference type="Gene3D" id="3.80.10.10">
    <property type="entry name" value="Ribonuclease Inhibitor"/>
    <property type="match status" value="1"/>
</dbReference>
<dbReference type="Proteomes" id="UP001472677">
    <property type="component" value="Unassembled WGS sequence"/>
</dbReference>
<dbReference type="InterPro" id="IPR001810">
    <property type="entry name" value="F-box_dom"/>
</dbReference>
<keyword evidence="3" id="KW-1185">Reference proteome</keyword>
<dbReference type="InterPro" id="IPR032675">
    <property type="entry name" value="LRR_dom_sf"/>
</dbReference>